<keyword evidence="5" id="KW-1185">Reference proteome</keyword>
<comment type="similarity">
    <text evidence="1">Belongs to the plant acyltransferase family.</text>
</comment>
<evidence type="ECO:0008006" key="6">
    <source>
        <dbReference type="Google" id="ProtNLM"/>
    </source>
</evidence>
<dbReference type="PANTHER" id="PTHR31147:SF1">
    <property type="entry name" value="ACYL TRANSFERASE 4"/>
    <property type="match status" value="1"/>
</dbReference>
<dbReference type="GO" id="GO:0016746">
    <property type="term" value="F:acyltransferase activity"/>
    <property type="evidence" value="ECO:0007669"/>
    <property type="project" value="UniProtKB-KW"/>
</dbReference>
<evidence type="ECO:0000256" key="3">
    <source>
        <dbReference type="ARBA" id="ARBA00023315"/>
    </source>
</evidence>
<protein>
    <recommendedName>
        <fullName evidence="6">Shikimate O-hydroxycinnamoyltransferase</fullName>
    </recommendedName>
</protein>
<evidence type="ECO:0000256" key="1">
    <source>
        <dbReference type="ARBA" id="ARBA00009861"/>
    </source>
</evidence>
<dbReference type="AlphaFoldDB" id="A0A8X9A8M1"/>
<dbReference type="Proteomes" id="UP000298416">
    <property type="component" value="Unassembled WGS sequence"/>
</dbReference>
<accession>A0A8X9A8M1</accession>
<evidence type="ECO:0000256" key="2">
    <source>
        <dbReference type="ARBA" id="ARBA00022679"/>
    </source>
</evidence>
<keyword evidence="3" id="KW-0012">Acyltransferase</keyword>
<gene>
    <name evidence="4" type="ORF">SASPL_109685</name>
</gene>
<name>A0A8X9A8M1_SALSN</name>
<organism evidence="4">
    <name type="scientific">Salvia splendens</name>
    <name type="common">Scarlet sage</name>
    <dbReference type="NCBI Taxonomy" id="180675"/>
    <lineage>
        <taxon>Eukaryota</taxon>
        <taxon>Viridiplantae</taxon>
        <taxon>Streptophyta</taxon>
        <taxon>Embryophyta</taxon>
        <taxon>Tracheophyta</taxon>
        <taxon>Spermatophyta</taxon>
        <taxon>Magnoliopsida</taxon>
        <taxon>eudicotyledons</taxon>
        <taxon>Gunneridae</taxon>
        <taxon>Pentapetalae</taxon>
        <taxon>asterids</taxon>
        <taxon>lamiids</taxon>
        <taxon>Lamiales</taxon>
        <taxon>Lamiaceae</taxon>
        <taxon>Nepetoideae</taxon>
        <taxon>Mentheae</taxon>
        <taxon>Salviinae</taxon>
        <taxon>Salvia</taxon>
        <taxon>Salvia subgen. Calosphace</taxon>
        <taxon>core Calosphace</taxon>
    </lineage>
</organism>
<evidence type="ECO:0000313" key="4">
    <source>
        <dbReference type="EMBL" id="KAG6431606.1"/>
    </source>
</evidence>
<proteinExistence type="inferred from homology"/>
<dbReference type="EMBL" id="PNBA02000003">
    <property type="protein sequence ID" value="KAG6431606.1"/>
    <property type="molecule type" value="Genomic_DNA"/>
</dbReference>
<dbReference type="Pfam" id="PF02458">
    <property type="entry name" value="Transferase"/>
    <property type="match status" value="1"/>
</dbReference>
<sequence length="137" mass="15129">MNSGDFPVTIKRREVVAASLPVQDHWLPMSNLDLLLPPLHFGIFFCYKNVERESPENMAALLKKSLAQALVYFGPLAGEIVANGQGDPEVLCNNRGVDFTRACAGVELRDVDLYRPDFSVHGKLVPVLLHGLLSVQE</sequence>
<dbReference type="InterPro" id="IPR050898">
    <property type="entry name" value="Plant_acyltransferase"/>
</dbReference>
<dbReference type="Gene3D" id="3.30.559.10">
    <property type="entry name" value="Chloramphenicol acetyltransferase-like domain"/>
    <property type="match status" value="1"/>
</dbReference>
<reference evidence="4" key="1">
    <citation type="submission" date="2018-01" db="EMBL/GenBank/DDBJ databases">
        <authorList>
            <person name="Mao J.F."/>
        </authorList>
    </citation>
    <scope>NUCLEOTIDE SEQUENCE</scope>
    <source>
        <strain evidence="4">Huo1</strain>
        <tissue evidence="4">Leaf</tissue>
    </source>
</reference>
<dbReference type="InterPro" id="IPR023213">
    <property type="entry name" value="CAT-like_dom_sf"/>
</dbReference>
<comment type="caution">
    <text evidence="4">The sequence shown here is derived from an EMBL/GenBank/DDBJ whole genome shotgun (WGS) entry which is preliminary data.</text>
</comment>
<dbReference type="PANTHER" id="PTHR31147">
    <property type="entry name" value="ACYL TRANSFERASE 4"/>
    <property type="match status" value="1"/>
</dbReference>
<evidence type="ECO:0000313" key="5">
    <source>
        <dbReference type="Proteomes" id="UP000298416"/>
    </source>
</evidence>
<keyword evidence="2" id="KW-0808">Transferase</keyword>
<reference evidence="4" key="2">
    <citation type="submission" date="2020-08" db="EMBL/GenBank/DDBJ databases">
        <title>Plant Genome Project.</title>
        <authorList>
            <person name="Zhang R.-G."/>
        </authorList>
    </citation>
    <scope>NUCLEOTIDE SEQUENCE</scope>
    <source>
        <strain evidence="4">Huo1</strain>
        <tissue evidence="4">Leaf</tissue>
    </source>
</reference>